<gene>
    <name evidence="2" type="ORF">DQQ10_19310</name>
</gene>
<evidence type="ECO:0000313" key="3">
    <source>
        <dbReference type="Proteomes" id="UP000251889"/>
    </source>
</evidence>
<protein>
    <recommendedName>
        <fullName evidence="4">Hyalin</fullName>
    </recommendedName>
</protein>
<evidence type="ECO:0008006" key="4">
    <source>
        <dbReference type="Google" id="ProtNLM"/>
    </source>
</evidence>
<dbReference type="NCBIfam" id="TIGR04534">
    <property type="entry name" value="ELWxxDGT_rpt"/>
    <property type="match status" value="1"/>
</dbReference>
<dbReference type="AlphaFoldDB" id="A0A364XY17"/>
<sequence length="242" mass="26416">MSRLSFSFILLGTFFSIVSPAQTFQHSYSSLDKITSTGGFFFFVLNDDVHGLELWRSDGSTNGTILVKDINPGTSSSSPSHFMLRDSILLFIANDGRNGDGLWRSDGTSEGTFLLKDVSPLFHLSVDNSPLWRMGREFAHAEVSSNADMKVYFGGYDVSTGIELWKTDGSPEGTTLVKDITPGARSSVPQNFSTFGGKVVFSVFGQESIELWITDGSSEGTKKIFPTLFDHSSASLSKFAID</sequence>
<feature type="signal peptide" evidence="1">
    <location>
        <begin position="1"/>
        <end position="21"/>
    </location>
</feature>
<evidence type="ECO:0000313" key="2">
    <source>
        <dbReference type="EMBL" id="RAV99374.1"/>
    </source>
</evidence>
<reference evidence="2 3" key="1">
    <citation type="submission" date="2018-06" db="EMBL/GenBank/DDBJ databases">
        <title>Chryseolinea flavus sp. nov., a member of the phylum Bacteroidetes isolated from soil.</title>
        <authorList>
            <person name="Li Y."/>
            <person name="Wang J."/>
        </authorList>
    </citation>
    <scope>NUCLEOTIDE SEQUENCE [LARGE SCALE GENOMIC DNA]</scope>
    <source>
        <strain evidence="2 3">SDU1-6</strain>
    </source>
</reference>
<dbReference type="InterPro" id="IPR030916">
    <property type="entry name" value="ELWxxDGT_rpt"/>
</dbReference>
<keyword evidence="1" id="KW-0732">Signal</keyword>
<dbReference type="EMBL" id="QMFY01000011">
    <property type="protein sequence ID" value="RAV99374.1"/>
    <property type="molecule type" value="Genomic_DNA"/>
</dbReference>
<proteinExistence type="predicted"/>
<evidence type="ECO:0000256" key="1">
    <source>
        <dbReference type="SAM" id="SignalP"/>
    </source>
</evidence>
<keyword evidence="3" id="KW-1185">Reference proteome</keyword>
<accession>A0A364XY17</accession>
<feature type="chain" id="PRO_5017059220" description="Hyalin" evidence="1">
    <location>
        <begin position="22"/>
        <end position="242"/>
    </location>
</feature>
<name>A0A364XY17_9BACT</name>
<dbReference type="OrthoDB" id="1524003at2"/>
<dbReference type="Proteomes" id="UP000251889">
    <property type="component" value="Unassembled WGS sequence"/>
</dbReference>
<comment type="caution">
    <text evidence="2">The sequence shown here is derived from an EMBL/GenBank/DDBJ whole genome shotgun (WGS) entry which is preliminary data.</text>
</comment>
<dbReference type="RefSeq" id="WP_112748563.1">
    <property type="nucleotide sequence ID" value="NZ_QMFY01000011.1"/>
</dbReference>
<organism evidence="2 3">
    <name type="scientific">Pseudochryseolinea flava</name>
    <dbReference type="NCBI Taxonomy" id="2059302"/>
    <lineage>
        <taxon>Bacteria</taxon>
        <taxon>Pseudomonadati</taxon>
        <taxon>Bacteroidota</taxon>
        <taxon>Cytophagia</taxon>
        <taxon>Cytophagales</taxon>
        <taxon>Fulvivirgaceae</taxon>
        <taxon>Pseudochryseolinea</taxon>
    </lineage>
</organism>